<evidence type="ECO:0000313" key="2">
    <source>
        <dbReference type="EMBL" id="MFC3282099.1"/>
    </source>
</evidence>
<dbReference type="SUPFAM" id="SSF56935">
    <property type="entry name" value="Porins"/>
    <property type="match status" value="1"/>
</dbReference>
<proteinExistence type="predicted"/>
<keyword evidence="3" id="KW-1185">Reference proteome</keyword>
<keyword evidence="1" id="KW-0732">Signal</keyword>
<comment type="caution">
    <text evidence="2">The sequence shown here is derived from an EMBL/GenBank/DDBJ whole genome shotgun (WGS) entry which is preliminary data.</text>
</comment>
<name>A0ABV7LHX2_9GAMM</name>
<dbReference type="RefSeq" id="WP_386770519.1">
    <property type="nucleotide sequence ID" value="NZ_JBHRUG010000001.1"/>
</dbReference>
<feature type="signal peptide" evidence="1">
    <location>
        <begin position="1"/>
        <end position="23"/>
    </location>
</feature>
<feature type="chain" id="PRO_5046084403" evidence="1">
    <location>
        <begin position="24"/>
        <end position="187"/>
    </location>
</feature>
<protein>
    <submittedName>
        <fullName evidence="2">YfaZ family outer membrane protein</fullName>
    </submittedName>
</protein>
<evidence type="ECO:0000313" key="3">
    <source>
        <dbReference type="Proteomes" id="UP001595579"/>
    </source>
</evidence>
<sequence>MIRKLNMALLGGALVVTSHHAMALSLSANGGKDSQQVEVSQAILPMLRLGVGYLNTDDSGHNAKAYSGSLMFSPWLTGPVDLSVGARYQYQDTHHGNGGGVGLGGSVFVDTPIPLTSLGAYGFHTPNGMTHGDMDKSYEYGAQARVNVLAQTYLYAGYRYLRTDFDDGGDTAQTLDSGPVLGVSIGF</sequence>
<evidence type="ECO:0000256" key="1">
    <source>
        <dbReference type="SAM" id="SignalP"/>
    </source>
</evidence>
<dbReference type="Pfam" id="PF07437">
    <property type="entry name" value="YfaZ"/>
    <property type="match status" value="1"/>
</dbReference>
<dbReference type="InterPro" id="IPR009998">
    <property type="entry name" value="YfaZ"/>
</dbReference>
<organism evidence="2 3">
    <name type="scientific">Litchfieldella rifensis</name>
    <dbReference type="NCBI Taxonomy" id="762643"/>
    <lineage>
        <taxon>Bacteria</taxon>
        <taxon>Pseudomonadati</taxon>
        <taxon>Pseudomonadota</taxon>
        <taxon>Gammaproteobacteria</taxon>
        <taxon>Oceanospirillales</taxon>
        <taxon>Halomonadaceae</taxon>
        <taxon>Litchfieldella</taxon>
    </lineage>
</organism>
<reference evidence="3" key="1">
    <citation type="journal article" date="2019" name="Int. J. Syst. Evol. Microbiol.">
        <title>The Global Catalogue of Microorganisms (GCM) 10K type strain sequencing project: providing services to taxonomists for standard genome sequencing and annotation.</title>
        <authorList>
            <consortium name="The Broad Institute Genomics Platform"/>
            <consortium name="The Broad Institute Genome Sequencing Center for Infectious Disease"/>
            <person name="Wu L."/>
            <person name="Ma J."/>
        </authorList>
    </citation>
    <scope>NUCLEOTIDE SEQUENCE [LARGE SCALE GENOMIC DNA]</scope>
    <source>
        <strain evidence="3">CECT 7698</strain>
    </source>
</reference>
<dbReference type="Proteomes" id="UP001595579">
    <property type="component" value="Unassembled WGS sequence"/>
</dbReference>
<accession>A0ABV7LHX2</accession>
<gene>
    <name evidence="2" type="ORF">ACFOEV_00575</name>
</gene>
<dbReference type="EMBL" id="JBHRUG010000001">
    <property type="protein sequence ID" value="MFC3282099.1"/>
    <property type="molecule type" value="Genomic_DNA"/>
</dbReference>